<keyword evidence="3" id="KW-1185">Reference proteome</keyword>
<reference evidence="3" key="1">
    <citation type="journal article" date="2019" name="Int. J. Syst. Evol. Microbiol.">
        <title>The Global Catalogue of Microorganisms (GCM) 10K type strain sequencing project: providing services to taxonomists for standard genome sequencing and annotation.</title>
        <authorList>
            <consortium name="The Broad Institute Genomics Platform"/>
            <consortium name="The Broad Institute Genome Sequencing Center for Infectious Disease"/>
            <person name="Wu L."/>
            <person name="Ma J."/>
        </authorList>
    </citation>
    <scope>NUCLEOTIDE SEQUENCE [LARGE SCALE GENOMIC DNA]</scope>
    <source>
        <strain evidence="3">CCUG 60559</strain>
    </source>
</reference>
<evidence type="ECO:0000256" key="1">
    <source>
        <dbReference type="SAM" id="MobiDB-lite"/>
    </source>
</evidence>
<evidence type="ECO:0000313" key="3">
    <source>
        <dbReference type="Proteomes" id="UP001596506"/>
    </source>
</evidence>
<dbReference type="RefSeq" id="WP_100689445.1">
    <property type="nucleotide sequence ID" value="NZ_JBHTBD010000007.1"/>
</dbReference>
<name>A0ABW2IZ50_9GAMM</name>
<comment type="caution">
    <text evidence="2">The sequence shown here is derived from an EMBL/GenBank/DDBJ whole genome shotgun (WGS) entry which is preliminary data.</text>
</comment>
<gene>
    <name evidence="2" type="ORF">ACFQQA_15340</name>
</gene>
<feature type="region of interest" description="Disordered" evidence="1">
    <location>
        <begin position="91"/>
        <end position="112"/>
    </location>
</feature>
<organism evidence="2 3">
    <name type="scientific">Marinobacter aromaticivorans</name>
    <dbReference type="NCBI Taxonomy" id="1494078"/>
    <lineage>
        <taxon>Bacteria</taxon>
        <taxon>Pseudomonadati</taxon>
        <taxon>Pseudomonadota</taxon>
        <taxon>Gammaproteobacteria</taxon>
        <taxon>Pseudomonadales</taxon>
        <taxon>Marinobacteraceae</taxon>
        <taxon>Marinobacter</taxon>
    </lineage>
</organism>
<accession>A0ABW2IZ50</accession>
<protein>
    <submittedName>
        <fullName evidence="2">Phage tail protein</fullName>
    </submittedName>
</protein>
<evidence type="ECO:0000313" key="2">
    <source>
        <dbReference type="EMBL" id="MFC7296096.1"/>
    </source>
</evidence>
<dbReference type="InterPro" id="IPR010633">
    <property type="entry name" value="Phage_lambda_GpZ"/>
</dbReference>
<dbReference type="Pfam" id="PF06763">
    <property type="entry name" value="Minor_tail_Z"/>
    <property type="match status" value="1"/>
</dbReference>
<proteinExistence type="predicted"/>
<sequence length="203" mass="22478">MSYSINTKDISNATGLLRGAVRAVEKAQMRAINRTASKTRTAASKAIRKDVRLKASYVNENLKVSRKASINNPEAVITGRKRPTRLARYGAKQMSRVAKQASGDTSRGIASGRKQAGVSVAVKKGGSRKKMRKAFLIPLKGSNVMGVFVRTGRGKKDIKHLYGPSVDQVFRAVRTDLKPQIRRNLVTEYERQLANALRQELKR</sequence>
<dbReference type="EMBL" id="JBHTBD010000007">
    <property type="protein sequence ID" value="MFC7296096.1"/>
    <property type="molecule type" value="Genomic_DNA"/>
</dbReference>
<dbReference type="Proteomes" id="UP001596506">
    <property type="component" value="Unassembled WGS sequence"/>
</dbReference>